<dbReference type="InterPro" id="IPR029018">
    <property type="entry name" value="Hex-like_dom2"/>
</dbReference>
<evidence type="ECO:0000313" key="5">
    <source>
        <dbReference type="Proteomes" id="UP000662572"/>
    </source>
</evidence>
<protein>
    <recommendedName>
        <fullName evidence="3">Gylcosyl hydrolase 115 C-terminal domain-containing protein</fullName>
    </recommendedName>
</protein>
<dbReference type="Gene3D" id="3.20.20.520">
    <property type="entry name" value="Glycosyl hydrolase family 115"/>
    <property type="match status" value="1"/>
</dbReference>
<dbReference type="Gene3D" id="1.20.58.2150">
    <property type="match status" value="1"/>
</dbReference>
<feature type="domain" description="Gylcosyl hydrolase 115 C-terminal" evidence="3">
    <location>
        <begin position="695"/>
        <end position="861"/>
    </location>
</feature>
<keyword evidence="2" id="KW-0732">Signal</keyword>
<evidence type="ECO:0000256" key="2">
    <source>
        <dbReference type="SAM" id="SignalP"/>
    </source>
</evidence>
<name>A0A918QGQ1_9CAUL</name>
<dbReference type="Gene3D" id="3.30.379.10">
    <property type="entry name" value="Chitobiase/beta-hexosaminidase domain 2-like"/>
    <property type="match status" value="1"/>
</dbReference>
<evidence type="ECO:0000313" key="4">
    <source>
        <dbReference type="EMBL" id="GGZ44439.1"/>
    </source>
</evidence>
<evidence type="ECO:0000256" key="1">
    <source>
        <dbReference type="ARBA" id="ARBA00022801"/>
    </source>
</evidence>
<keyword evidence="1" id="KW-0378">Hydrolase</keyword>
<dbReference type="Proteomes" id="UP000662572">
    <property type="component" value="Unassembled WGS sequence"/>
</dbReference>
<dbReference type="Pfam" id="PF17829">
    <property type="entry name" value="GH115_C"/>
    <property type="match status" value="1"/>
</dbReference>
<dbReference type="Gene3D" id="2.60.120.1620">
    <property type="match status" value="1"/>
</dbReference>
<reference evidence="4" key="1">
    <citation type="journal article" date="2014" name="Int. J. Syst. Evol. Microbiol.">
        <title>Complete genome sequence of Corynebacterium casei LMG S-19264T (=DSM 44701T), isolated from a smear-ripened cheese.</title>
        <authorList>
            <consortium name="US DOE Joint Genome Institute (JGI-PGF)"/>
            <person name="Walter F."/>
            <person name="Albersmeier A."/>
            <person name="Kalinowski J."/>
            <person name="Ruckert C."/>
        </authorList>
    </citation>
    <scope>NUCLEOTIDE SEQUENCE</scope>
    <source>
        <strain evidence="4">KCTC 32296</strain>
    </source>
</reference>
<dbReference type="GO" id="GO:0016787">
    <property type="term" value="F:hydrolase activity"/>
    <property type="evidence" value="ECO:0007669"/>
    <property type="project" value="UniProtKB-KW"/>
</dbReference>
<dbReference type="InterPro" id="IPR042301">
    <property type="entry name" value="GH115_sf"/>
</dbReference>
<sequence length="866" mass="96542">MLMRTLIVALGLMVLPFAAMACEAPVSVCEQSAKGSFNLIRGGQPVTVYVDTGADTAVRHAAEDFRADLGRVGGKPAALIGDISTAKGPVVIIGVIGQSPVINKLIADQKINVDKVRGQWEAYTQTVVDNPLPGVKQALVIAGSDRRGAIFGTYDMSAKIGVSPWYWWADVPVAQKSEVYVTAGAVHDQPKVKYRGFFINDEEPAFGNWAREKFGGINAKLYEHVFELNLRLKGNYLWPAMWGKAFNGDDPQNTVLADEMGVIIGTSHHEPMARAHDEWHRNKDKGVTGGKWDYNTNAANLRTFWKGGIERIQRPNGSLRDNIITLGMRGDGDEAMTEGTATQLLETIVADQRKIIADVTGKPASETPQVWALYKEVQDYYDQGMTVPDDVILLFADDNWGQIRRLPTKDNDRSGGFGVYYHFDYVGGPRNYKWLNTNQIEKTWQQMDLAYASGVDQLWIVNVGDIKPMEYPLSFFMDMAWNPQAMTPEALKAYPERWAAQQFGEKYSERVGKILTQYSQYNARRKPELLNEATFNLENYYEWGSVTAEYSGLISNVSDVEKDIKSIYEDAFFQLVRHPVLAGFNIYRLYESVALNRYYAGFNDPLAIEFAEEAKAAFETDQWISDAYHKVANGKWNHMMSQTRIGYTGWQQPEQNVMPKVVEINAKTATGRAADSPANVLHEGWGPFPYSGQPFMEEDGYVSIEAEHFARKVDGKGINWTVIPHLGRTLSSVITMPQNVAPSDPKTGMRLEYDLTLTKDADAQLHIYLVPTLDTRGQGGLKFGISVDDGPVLVQTFNLIPDQPDWNKAVSDNAHVVKVPLKGLKAGVHTLKFWRIDANVVLQKLVLDTGGLKPSYLGPPESPMAP</sequence>
<dbReference type="InterPro" id="IPR041437">
    <property type="entry name" value="GH115_C"/>
</dbReference>
<dbReference type="InterPro" id="IPR031924">
    <property type="entry name" value="GH115"/>
</dbReference>
<feature type="signal peptide" evidence="2">
    <location>
        <begin position="1"/>
        <end position="21"/>
    </location>
</feature>
<feature type="chain" id="PRO_5037594678" description="Gylcosyl hydrolase 115 C-terminal domain-containing protein" evidence="2">
    <location>
        <begin position="22"/>
        <end position="866"/>
    </location>
</feature>
<comment type="caution">
    <text evidence="4">The sequence shown here is derived from an EMBL/GenBank/DDBJ whole genome shotgun (WGS) entry which is preliminary data.</text>
</comment>
<accession>A0A918QGQ1</accession>
<reference evidence="4" key="2">
    <citation type="submission" date="2020-09" db="EMBL/GenBank/DDBJ databases">
        <authorList>
            <person name="Sun Q."/>
            <person name="Kim S."/>
        </authorList>
    </citation>
    <scope>NUCLEOTIDE SEQUENCE</scope>
    <source>
        <strain evidence="4">KCTC 32296</strain>
    </source>
</reference>
<proteinExistence type="predicted"/>
<keyword evidence="5" id="KW-1185">Reference proteome</keyword>
<dbReference type="PANTHER" id="PTHR37842">
    <property type="match status" value="1"/>
</dbReference>
<dbReference type="GO" id="GO:0005975">
    <property type="term" value="P:carbohydrate metabolic process"/>
    <property type="evidence" value="ECO:0007669"/>
    <property type="project" value="UniProtKB-ARBA"/>
</dbReference>
<gene>
    <name evidence="4" type="ORF">GCM10011273_33980</name>
</gene>
<dbReference type="EMBL" id="BMZB01000007">
    <property type="protein sequence ID" value="GGZ44439.1"/>
    <property type="molecule type" value="Genomic_DNA"/>
</dbReference>
<dbReference type="Pfam" id="PF15979">
    <property type="entry name" value="Glyco_hydro_115"/>
    <property type="match status" value="1"/>
</dbReference>
<evidence type="ECO:0000259" key="3">
    <source>
        <dbReference type="Pfam" id="PF17829"/>
    </source>
</evidence>
<dbReference type="PANTHER" id="PTHR37842:SF2">
    <property type="entry name" value="GYLCOSYL HYDROLASE 115 C-TERMINAL DOMAIN-CONTAINING PROTEIN"/>
    <property type="match status" value="1"/>
</dbReference>
<dbReference type="AlphaFoldDB" id="A0A918QGQ1"/>
<organism evidence="4 5">
    <name type="scientific">Asticcacaulis endophyticus</name>
    <dbReference type="NCBI Taxonomy" id="1395890"/>
    <lineage>
        <taxon>Bacteria</taxon>
        <taxon>Pseudomonadati</taxon>
        <taxon>Pseudomonadota</taxon>
        <taxon>Alphaproteobacteria</taxon>
        <taxon>Caulobacterales</taxon>
        <taxon>Caulobacteraceae</taxon>
        <taxon>Asticcacaulis</taxon>
    </lineage>
</organism>
<dbReference type="PROSITE" id="PS51257">
    <property type="entry name" value="PROKAR_LIPOPROTEIN"/>
    <property type="match status" value="1"/>
</dbReference>